<dbReference type="EMBL" id="CP147247">
    <property type="protein sequence ID" value="WYJ91645.1"/>
    <property type="molecule type" value="Genomic_DNA"/>
</dbReference>
<dbReference type="EMBL" id="NGMM01000007">
    <property type="protein sequence ID" value="OTP11611.1"/>
    <property type="molecule type" value="Genomic_DNA"/>
</dbReference>
<organism evidence="12">
    <name type="scientific">Candidatus Enterococcus clewellii</name>
    <dbReference type="NCBI Taxonomy" id="1834193"/>
    <lineage>
        <taxon>Bacteria</taxon>
        <taxon>Bacillati</taxon>
        <taxon>Bacillota</taxon>
        <taxon>Bacilli</taxon>
        <taxon>Lactobacillales</taxon>
        <taxon>Enterococcaceae</taxon>
        <taxon>Enterococcus</taxon>
    </lineage>
</organism>
<dbReference type="InterPro" id="IPR015443">
    <property type="entry name" value="Aldose_1-epimerase"/>
</dbReference>
<dbReference type="GO" id="GO:0030246">
    <property type="term" value="F:carbohydrate binding"/>
    <property type="evidence" value="ECO:0007669"/>
    <property type="project" value="InterPro"/>
</dbReference>
<comment type="pathway">
    <text evidence="2 8">Carbohydrate metabolism; hexose metabolism.</text>
</comment>
<proteinExistence type="inferred from homology"/>
<dbReference type="InterPro" id="IPR014718">
    <property type="entry name" value="GH-type_carb-bd"/>
</dbReference>
<reference evidence="13" key="3">
    <citation type="submission" date="2024-03" db="EMBL/GenBank/DDBJ databases">
        <title>The Genome Sequence of Enterococcus sp. DIV0242b.</title>
        <authorList>
            <consortium name="The Broad Institute Genomics Platform"/>
            <consortium name="The Broad Institute Microbial Omics Core"/>
            <consortium name="The Broad Institute Genomic Center for Infectious Diseases"/>
            <person name="Earl A."/>
            <person name="Manson A."/>
            <person name="Gilmore M."/>
            <person name="Schwartman J."/>
            <person name="Shea T."/>
            <person name="Abouelleil A."/>
            <person name="Cao P."/>
            <person name="Chapman S."/>
            <person name="Cusick C."/>
            <person name="Young S."/>
            <person name="Neafsey D."/>
            <person name="Nusbaum C."/>
            <person name="Birren B."/>
        </authorList>
    </citation>
    <scope>NUCLEOTIDE SEQUENCE</scope>
    <source>
        <strain evidence="13">9E7_DIV0242</strain>
    </source>
</reference>
<dbReference type="NCBIfam" id="NF008277">
    <property type="entry name" value="PRK11055.1"/>
    <property type="match status" value="1"/>
</dbReference>
<evidence type="ECO:0000256" key="6">
    <source>
        <dbReference type="ARBA" id="ARBA00023235"/>
    </source>
</evidence>
<feature type="binding site" evidence="11">
    <location>
        <begin position="174"/>
        <end position="176"/>
    </location>
    <ligand>
        <name>beta-D-galactose</name>
        <dbReference type="ChEBI" id="CHEBI:27667"/>
    </ligand>
</feature>
<evidence type="ECO:0000256" key="4">
    <source>
        <dbReference type="ARBA" id="ARBA00013185"/>
    </source>
</evidence>
<keyword evidence="6 8" id="KW-0413">Isomerase</keyword>
<evidence type="ECO:0000313" key="13">
    <source>
        <dbReference type="EMBL" id="WYJ91645.1"/>
    </source>
</evidence>
<evidence type="ECO:0000256" key="11">
    <source>
        <dbReference type="PIRSR" id="PIRSR005096-3"/>
    </source>
</evidence>
<dbReference type="OrthoDB" id="9779408at2"/>
<gene>
    <name evidence="13" type="ORF">A5888_003413</name>
    <name evidence="12" type="ORF">A5888_003710</name>
</gene>
<keyword evidence="14" id="KW-1185">Reference proteome</keyword>
<dbReference type="GO" id="GO:0005737">
    <property type="term" value="C:cytoplasm"/>
    <property type="evidence" value="ECO:0007669"/>
    <property type="project" value="TreeGrafter"/>
</dbReference>
<name>A0A242K1S5_9ENTE</name>
<evidence type="ECO:0000256" key="8">
    <source>
        <dbReference type="PIRNR" id="PIRNR005096"/>
    </source>
</evidence>
<dbReference type="PANTHER" id="PTHR10091:SF0">
    <property type="entry name" value="GALACTOSE MUTAROTASE"/>
    <property type="match status" value="1"/>
</dbReference>
<dbReference type="SUPFAM" id="SSF74650">
    <property type="entry name" value="Galactose mutarotase-like"/>
    <property type="match status" value="1"/>
</dbReference>
<feature type="active site" description="Proton acceptor" evidence="9">
    <location>
        <position position="306"/>
    </location>
</feature>
<evidence type="ECO:0000256" key="5">
    <source>
        <dbReference type="ARBA" id="ARBA00014165"/>
    </source>
</evidence>
<dbReference type="Pfam" id="PF01263">
    <property type="entry name" value="Aldose_epim"/>
    <property type="match status" value="1"/>
</dbReference>
<feature type="active site" description="Proton donor" evidence="9">
    <location>
        <position position="174"/>
    </location>
</feature>
<dbReference type="RefSeq" id="WP_086350691.1">
    <property type="nucleotide sequence ID" value="NZ_CP147247.1"/>
</dbReference>
<comment type="catalytic activity">
    <reaction evidence="1 8">
        <text>alpha-D-glucose = beta-D-glucose</text>
        <dbReference type="Rhea" id="RHEA:10264"/>
        <dbReference type="ChEBI" id="CHEBI:15903"/>
        <dbReference type="ChEBI" id="CHEBI:17925"/>
        <dbReference type="EC" id="5.1.3.3"/>
    </reaction>
</comment>
<dbReference type="InterPro" id="IPR047215">
    <property type="entry name" value="Galactose_mutarotase-like"/>
</dbReference>
<dbReference type="GO" id="GO:0033499">
    <property type="term" value="P:galactose catabolic process via UDP-galactose, Leloir pathway"/>
    <property type="evidence" value="ECO:0007669"/>
    <property type="project" value="TreeGrafter"/>
</dbReference>
<dbReference type="InterPro" id="IPR011013">
    <property type="entry name" value="Gal_mutarotase_sf_dom"/>
</dbReference>
<evidence type="ECO:0000313" key="12">
    <source>
        <dbReference type="EMBL" id="OTP11611.1"/>
    </source>
</evidence>
<reference evidence="13" key="2">
    <citation type="submission" date="2017-05" db="EMBL/GenBank/DDBJ databases">
        <authorList>
            <consortium name="The Broad Institute Genomics Platform"/>
            <consortium name="The Broad Institute Genomic Center for Infectious Diseases"/>
            <person name="Earl A."/>
            <person name="Manson A."/>
            <person name="Schwartman J."/>
            <person name="Gilmore M."/>
            <person name="Abouelleil A."/>
            <person name="Cao P."/>
            <person name="Chapman S."/>
            <person name="Cusick C."/>
            <person name="Shea T."/>
            <person name="Young S."/>
            <person name="Neafsey D."/>
            <person name="Nusbaum C."/>
            <person name="Birren B."/>
        </authorList>
    </citation>
    <scope>NUCLEOTIDE SEQUENCE</scope>
    <source>
        <strain evidence="13">9E7_DIV0242</strain>
    </source>
</reference>
<dbReference type="CDD" id="cd09019">
    <property type="entry name" value="galactose_mutarotase_like"/>
    <property type="match status" value="1"/>
</dbReference>
<evidence type="ECO:0000256" key="7">
    <source>
        <dbReference type="ARBA" id="ARBA00023277"/>
    </source>
</evidence>
<accession>A0A242K1S5</accession>
<reference evidence="12" key="1">
    <citation type="submission" date="2017-05" db="EMBL/GenBank/DDBJ databases">
        <title>The Genome Sequence of Enterococcus sp. 9E7_DIV0242.</title>
        <authorList>
            <consortium name="The Broad Institute Genomics Platform"/>
            <consortium name="The Broad Institute Genomic Center for Infectious Diseases"/>
            <person name="Earl A."/>
            <person name="Manson A."/>
            <person name="Schwartman J."/>
            <person name="Gilmore M."/>
            <person name="Abouelleil A."/>
            <person name="Cao P."/>
            <person name="Chapman S."/>
            <person name="Cusick C."/>
            <person name="Shea T."/>
            <person name="Young S."/>
            <person name="Neafsey D."/>
            <person name="Nusbaum C."/>
            <person name="Birren B."/>
        </authorList>
    </citation>
    <scope>NUCLEOTIDE SEQUENCE [LARGE SCALE GENOMIC DNA]</scope>
    <source>
        <strain evidence="12">9E7_DIV0242</strain>
    </source>
</reference>
<comment type="similarity">
    <text evidence="3 8">Belongs to the aldose epimerase family.</text>
</comment>
<dbReference type="PROSITE" id="PS00545">
    <property type="entry name" value="ALDOSE_1_EPIMERASE"/>
    <property type="match status" value="1"/>
</dbReference>
<evidence type="ECO:0000256" key="3">
    <source>
        <dbReference type="ARBA" id="ARBA00006206"/>
    </source>
</evidence>
<evidence type="ECO:0000256" key="10">
    <source>
        <dbReference type="PIRSR" id="PIRSR005096-2"/>
    </source>
</evidence>
<dbReference type="AlphaFoldDB" id="A0A242K1S5"/>
<dbReference type="UniPathway" id="UPA00242"/>
<dbReference type="Proteomes" id="UP000195141">
    <property type="component" value="Chromosome"/>
</dbReference>
<evidence type="ECO:0000256" key="2">
    <source>
        <dbReference type="ARBA" id="ARBA00005028"/>
    </source>
</evidence>
<protein>
    <recommendedName>
        <fullName evidence="5 8">Aldose 1-epimerase</fullName>
        <ecNumber evidence="4 8">5.1.3.3</ecNumber>
    </recommendedName>
</protein>
<dbReference type="GO" id="GO:0004034">
    <property type="term" value="F:aldose 1-epimerase activity"/>
    <property type="evidence" value="ECO:0007669"/>
    <property type="project" value="UniProtKB-EC"/>
</dbReference>
<dbReference type="PIRSF" id="PIRSF005096">
    <property type="entry name" value="GALM"/>
    <property type="match status" value="1"/>
</dbReference>
<dbReference type="EC" id="5.1.3.3" evidence="4 8"/>
<evidence type="ECO:0000313" key="14">
    <source>
        <dbReference type="Proteomes" id="UP000195141"/>
    </source>
</evidence>
<evidence type="ECO:0000256" key="9">
    <source>
        <dbReference type="PIRSR" id="PIRSR005096-1"/>
    </source>
</evidence>
<dbReference type="GO" id="GO:0006006">
    <property type="term" value="P:glucose metabolic process"/>
    <property type="evidence" value="ECO:0007669"/>
    <property type="project" value="TreeGrafter"/>
</dbReference>
<dbReference type="Gene3D" id="2.70.98.10">
    <property type="match status" value="1"/>
</dbReference>
<evidence type="ECO:0000256" key="1">
    <source>
        <dbReference type="ARBA" id="ARBA00001614"/>
    </source>
</evidence>
<sequence length="342" mass="37513">MEIIKKSFGKNAQLFILKNDRGTELAVSDQGARVVSLKVMVDGELRETILGFDSAEEYLEKDPYIGSSVGRFAGRIKHGKFSIDGDEYQVTIDPETGHNLHGGYGFDKYTWQASEEVKQDRVSVIFTLESKDADQGFPGNLSVTVKYSLTSENEWVIHYSATTDKATIYNPTNHVYFNLTGDPSQAIDDHILQMNADRYVEVTGEVIPTGKLVEVEGTVFDFTKGKKMSELFAGVASESSGIDGLDHPFILTTEAPQATLISPDKRVTIEMTTDAPSVVVFTANFGAGGPELHGKKLADHGGITMETQVPPGVTDYPEWGDVVLRPGEVFESETVFKVLVEE</sequence>
<dbReference type="PANTHER" id="PTHR10091">
    <property type="entry name" value="ALDOSE-1-EPIMERASE"/>
    <property type="match status" value="1"/>
</dbReference>
<dbReference type="InterPro" id="IPR018052">
    <property type="entry name" value="Ald1_epimerase_CS"/>
</dbReference>
<keyword evidence="7 8" id="KW-0119">Carbohydrate metabolism</keyword>
<dbReference type="InterPro" id="IPR008183">
    <property type="entry name" value="Aldose_1/G6P_1-epimerase"/>
</dbReference>
<feature type="binding site" evidence="10">
    <location>
        <position position="246"/>
    </location>
    <ligand>
        <name>beta-D-galactose</name>
        <dbReference type="ChEBI" id="CHEBI:27667"/>
    </ligand>
</feature>